<evidence type="ECO:0000313" key="1">
    <source>
        <dbReference type="EMBL" id="CAB4147554.1"/>
    </source>
</evidence>
<gene>
    <name evidence="1" type="ORF">UFOVP517_33</name>
</gene>
<dbReference type="InterPro" id="IPR013320">
    <property type="entry name" value="ConA-like_dom_sf"/>
</dbReference>
<dbReference type="Pfam" id="PF13385">
    <property type="entry name" value="Laminin_G_3"/>
    <property type="match status" value="1"/>
</dbReference>
<proteinExistence type="predicted"/>
<reference evidence="1" key="1">
    <citation type="submission" date="2020-04" db="EMBL/GenBank/DDBJ databases">
        <authorList>
            <person name="Chiriac C."/>
            <person name="Salcher M."/>
            <person name="Ghai R."/>
            <person name="Kavagutti S V."/>
        </authorList>
    </citation>
    <scope>NUCLEOTIDE SEQUENCE</scope>
</reference>
<dbReference type="Gene3D" id="2.60.120.200">
    <property type="match status" value="1"/>
</dbReference>
<dbReference type="SUPFAM" id="SSF49899">
    <property type="entry name" value="Concanavalin A-like lectins/glucanases"/>
    <property type="match status" value="1"/>
</dbReference>
<name>A0A6J5ML43_9CAUD</name>
<accession>A0A6J5ML43</accession>
<keyword evidence="1" id="KW-0430">Lectin</keyword>
<organism evidence="1">
    <name type="scientific">uncultured Caudovirales phage</name>
    <dbReference type="NCBI Taxonomy" id="2100421"/>
    <lineage>
        <taxon>Viruses</taxon>
        <taxon>Duplodnaviria</taxon>
        <taxon>Heunggongvirae</taxon>
        <taxon>Uroviricota</taxon>
        <taxon>Caudoviricetes</taxon>
        <taxon>Peduoviridae</taxon>
        <taxon>Maltschvirus</taxon>
        <taxon>Maltschvirus maltsch</taxon>
    </lineage>
</organism>
<sequence>MLANIIRNAKKATSSGAVSLLLHMDGTDGSTSIVDSGPNALTVTRVGTPTISTAQSQFGGASLNLPGSSYLTVPNSAVSGLNATNWTIETWIYMSAIPSIASIVGCSNGSGGVPKFFMNLNMSTSFVAQSNRVGFHLYNGGDRWINAAYTWATNTWYHIAAVQNGSSVTLYVNGQSVGSMAFTIASGITGNFRIGTDGETYKILVGRMDELRVTKGLARYTTNFTPPTAAFPDL</sequence>
<protein>
    <submittedName>
        <fullName evidence="1">Concanavalin A-like lectin/glucanases superfamily</fullName>
    </submittedName>
</protein>
<dbReference type="GO" id="GO:0030246">
    <property type="term" value="F:carbohydrate binding"/>
    <property type="evidence" value="ECO:0007669"/>
    <property type="project" value="UniProtKB-KW"/>
</dbReference>
<dbReference type="EMBL" id="LR796489">
    <property type="protein sequence ID" value="CAB4147554.1"/>
    <property type="molecule type" value="Genomic_DNA"/>
</dbReference>